<gene>
    <name evidence="1" type="ORF">RPERSI_LOCUS10801</name>
</gene>
<feature type="non-terminal residue" evidence="1">
    <location>
        <position position="1"/>
    </location>
</feature>
<accession>A0ACA9PRM4</accession>
<organism evidence="1 2">
    <name type="scientific">Racocetra persica</name>
    <dbReference type="NCBI Taxonomy" id="160502"/>
    <lineage>
        <taxon>Eukaryota</taxon>
        <taxon>Fungi</taxon>
        <taxon>Fungi incertae sedis</taxon>
        <taxon>Mucoromycota</taxon>
        <taxon>Glomeromycotina</taxon>
        <taxon>Glomeromycetes</taxon>
        <taxon>Diversisporales</taxon>
        <taxon>Gigasporaceae</taxon>
        <taxon>Racocetra</taxon>
    </lineage>
</organism>
<evidence type="ECO:0000313" key="1">
    <source>
        <dbReference type="EMBL" id="CAG8714766.1"/>
    </source>
</evidence>
<sequence length="95" mass="10463">WGALSILQSNNGKEFTSKVIKRVCEALEITVRHGCPQNLMSQEQPGQSVAIAPDTDMNPTIRKHKLQTTFKETGIVVSITNNNKTIVVKMPEGNT</sequence>
<protein>
    <submittedName>
        <fullName evidence="1">18333_t:CDS:1</fullName>
    </submittedName>
</protein>
<keyword evidence="2" id="KW-1185">Reference proteome</keyword>
<feature type="non-terminal residue" evidence="1">
    <location>
        <position position="95"/>
    </location>
</feature>
<evidence type="ECO:0000313" key="2">
    <source>
        <dbReference type="Proteomes" id="UP000789920"/>
    </source>
</evidence>
<comment type="caution">
    <text evidence="1">The sequence shown here is derived from an EMBL/GenBank/DDBJ whole genome shotgun (WGS) entry which is preliminary data.</text>
</comment>
<reference evidence="1" key="1">
    <citation type="submission" date="2021-06" db="EMBL/GenBank/DDBJ databases">
        <authorList>
            <person name="Kallberg Y."/>
            <person name="Tangrot J."/>
            <person name="Rosling A."/>
        </authorList>
    </citation>
    <scope>NUCLEOTIDE SEQUENCE</scope>
    <source>
        <strain evidence="1">MA461A</strain>
    </source>
</reference>
<proteinExistence type="predicted"/>
<name>A0ACA9PRM4_9GLOM</name>
<dbReference type="EMBL" id="CAJVQC010021728">
    <property type="protein sequence ID" value="CAG8714766.1"/>
    <property type="molecule type" value="Genomic_DNA"/>
</dbReference>
<dbReference type="Proteomes" id="UP000789920">
    <property type="component" value="Unassembled WGS sequence"/>
</dbReference>